<dbReference type="KEGG" id="edi:EDI_120060"/>
<dbReference type="SUPFAM" id="SSF51713">
    <property type="entry name" value="tRNA-guanine transglycosylase"/>
    <property type="match status" value="1"/>
</dbReference>
<dbReference type="OMA" id="VNSIDEC"/>
<dbReference type="EC" id="2.4.2.29" evidence="2"/>
<reference evidence="3" key="1">
    <citation type="submission" date="2007-12" db="EMBL/GenBank/DDBJ databases">
        <title>Annotation of Entamoeba dispar SAW760.</title>
        <authorList>
            <person name="Lorenzi H."/>
            <person name="Inman J."/>
            <person name="Schobel S."/>
            <person name="Amedeo P."/>
            <person name="Caler E."/>
        </authorList>
    </citation>
    <scope>NUCLEOTIDE SEQUENCE [LARGE SCALE GENOMIC DNA]</scope>
    <source>
        <strain evidence="3">ATCC PRA-260 / SAW760</strain>
    </source>
</reference>
<dbReference type="VEuPathDB" id="AmoebaDB:EDI_120060"/>
<dbReference type="AlphaFoldDB" id="B0E7G5"/>
<organism evidence="3">
    <name type="scientific">Entamoeba dispar (strain ATCC PRA-260 / SAW760)</name>
    <dbReference type="NCBI Taxonomy" id="370354"/>
    <lineage>
        <taxon>Eukaryota</taxon>
        <taxon>Amoebozoa</taxon>
        <taxon>Evosea</taxon>
        <taxon>Archamoebae</taxon>
        <taxon>Mastigamoebida</taxon>
        <taxon>Entamoebidae</taxon>
        <taxon>Entamoeba</taxon>
    </lineage>
</organism>
<gene>
    <name evidence="2" type="ORF">EDI_120060</name>
</gene>
<dbReference type="eggNOG" id="ENOG502RFGE">
    <property type="taxonomic scope" value="Eukaryota"/>
</dbReference>
<dbReference type="PANTHER" id="PTHR46064:SF1">
    <property type="entry name" value="QUEUINE TRNA-RIBOSYLTRANSFERASE ACCESSORY SUBUNIT 2"/>
    <property type="match status" value="1"/>
</dbReference>
<evidence type="ECO:0000313" key="3">
    <source>
        <dbReference type="Proteomes" id="UP000008076"/>
    </source>
</evidence>
<dbReference type="Pfam" id="PF01702">
    <property type="entry name" value="TGT"/>
    <property type="match status" value="1"/>
</dbReference>
<dbReference type="RefSeq" id="XP_001734322.1">
    <property type="nucleotide sequence ID" value="XM_001734270.1"/>
</dbReference>
<dbReference type="Gene3D" id="3.20.20.105">
    <property type="entry name" value="Queuine tRNA-ribosyltransferase-like"/>
    <property type="match status" value="1"/>
</dbReference>
<evidence type="ECO:0000259" key="1">
    <source>
        <dbReference type="Pfam" id="PF01702"/>
    </source>
</evidence>
<dbReference type="GO" id="GO:0016757">
    <property type="term" value="F:glycosyltransferase activity"/>
    <property type="evidence" value="ECO:0007669"/>
    <property type="project" value="UniProtKB-KW"/>
</dbReference>
<dbReference type="GO" id="GO:0006400">
    <property type="term" value="P:tRNA modification"/>
    <property type="evidence" value="ECO:0007669"/>
    <property type="project" value="InterPro"/>
</dbReference>
<proteinExistence type="predicted"/>
<keyword evidence="3" id="KW-1185">Reference proteome</keyword>
<name>B0E7G5_ENTDS</name>
<dbReference type="EMBL" id="DS548017">
    <property type="protein sequence ID" value="EDR29536.1"/>
    <property type="molecule type" value="Genomic_DNA"/>
</dbReference>
<sequence length="383" mass="44468">MSTSTPQFQIISTTKVGSIPFVTIDNYEKYLKEVNTFLFCYRDLYEAQEFILKYGKGYKKYFMMPEQSHHILSMSLTEKIDDSCNKLTKSEFNITTRGGYRQLTIPQVIDFSSQSGFDKIEGFCYSPLEKRKTSKKMKQQRQIVIKKLKEMVEEKTKKGFTIEIIASIGLTGLEDDIQYVKDIIQTGIHEIVFDCEYIEDKDKILNFIQKIKDLCNNIKMYVKLYSFNLSQIIQAALMNVSIWTNSINEFTLHGQAFVFPLSINQNNNFTSIDLFNTCYKDVVNDICVNGCECFSCKSNQSRAYIHHLLLCHELTGTTLLSLHNFYYIHKLEQLINSLLLTDRSKLQQLADFYKSLTPPPEFQKVKLYAGHRTTKENEGDDDD</sequence>
<feature type="domain" description="tRNA-guanine(15) transglycosylase-like" evidence="1">
    <location>
        <begin position="17"/>
        <end position="335"/>
    </location>
</feature>
<dbReference type="OrthoDB" id="27601at2759"/>
<protein>
    <submittedName>
        <fullName evidence="2">Queuine tRNA-ribosyltransferase, putative</fullName>
        <ecNumber evidence="2">2.4.2.29</ecNumber>
    </submittedName>
</protein>
<keyword evidence="2" id="KW-0328">Glycosyltransferase</keyword>
<keyword evidence="2" id="KW-0808">Transferase</keyword>
<evidence type="ECO:0000313" key="2">
    <source>
        <dbReference type="EMBL" id="EDR29536.1"/>
    </source>
</evidence>
<dbReference type="InterPro" id="IPR002616">
    <property type="entry name" value="tRNA_ribo_trans-like"/>
</dbReference>
<dbReference type="PANTHER" id="PTHR46064">
    <property type="entry name" value="QUEUINE TRNA-RIBOSYLTRANSFERASE ACCESSORY SUBUNIT 2"/>
    <property type="match status" value="1"/>
</dbReference>
<dbReference type="InterPro" id="IPR036511">
    <property type="entry name" value="TGT-like_sf"/>
</dbReference>
<dbReference type="InterPro" id="IPR050852">
    <property type="entry name" value="Queuine_tRNA-ribosyltrfase"/>
</dbReference>
<dbReference type="GeneID" id="5879220"/>
<dbReference type="Proteomes" id="UP000008076">
    <property type="component" value="Unassembled WGS sequence"/>
</dbReference>
<accession>B0E7G5</accession>